<protein>
    <submittedName>
        <fullName evidence="2">Uncharacterized protein</fullName>
    </submittedName>
</protein>
<dbReference type="AlphaFoldDB" id="I3XWM0"/>
<reference evidence="2 3" key="1">
    <citation type="submission" date="2012-06" db="EMBL/GenBank/DDBJ databases">
        <title>Complete sequence of Sulfurospirillum barnesii SES-3.</title>
        <authorList>
            <consortium name="US DOE Joint Genome Institute"/>
            <person name="Lucas S."/>
            <person name="Han J."/>
            <person name="Lapidus A."/>
            <person name="Cheng J.-F."/>
            <person name="Goodwin L."/>
            <person name="Pitluck S."/>
            <person name="Peters L."/>
            <person name="Ovchinnikova G."/>
            <person name="Lu M."/>
            <person name="Detter J.C."/>
            <person name="Han C."/>
            <person name="Tapia R."/>
            <person name="Land M."/>
            <person name="Hauser L."/>
            <person name="Kyrpides N."/>
            <person name="Ivanova N."/>
            <person name="Pagani I."/>
            <person name="Stolz J."/>
            <person name="Arkin A."/>
            <person name="Dehal P."/>
            <person name="Oremland R."/>
            <person name="Saltikov C."/>
            <person name="Basu P."/>
            <person name="Hollibaugh J."/>
            <person name="Newman D."/>
            <person name="Stolyar S."/>
            <person name="Hazen T."/>
            <person name="Woyke T."/>
        </authorList>
    </citation>
    <scope>NUCLEOTIDE SEQUENCE [LARGE SCALE GENOMIC DNA]</scope>
    <source>
        <strain evidence="3">ATCC 700032 / DSM 10660 / SES-3</strain>
    </source>
</reference>
<dbReference type="KEGG" id="sba:Sulba_1046"/>
<evidence type="ECO:0000256" key="1">
    <source>
        <dbReference type="SAM" id="MobiDB-lite"/>
    </source>
</evidence>
<feature type="compositionally biased region" description="Basic and acidic residues" evidence="1">
    <location>
        <begin position="21"/>
        <end position="49"/>
    </location>
</feature>
<proteinExistence type="predicted"/>
<accession>I3XWM0</accession>
<feature type="compositionally biased region" description="Low complexity" evidence="1">
    <location>
        <begin position="1"/>
        <end position="11"/>
    </location>
</feature>
<evidence type="ECO:0000313" key="3">
    <source>
        <dbReference type="Proteomes" id="UP000006176"/>
    </source>
</evidence>
<name>I3XWM0_SULBS</name>
<dbReference type="Proteomes" id="UP000006176">
    <property type="component" value="Chromosome"/>
</dbReference>
<dbReference type="PATRIC" id="fig|760154.4.peg.1050"/>
<sequence length="49" mass="5580">MFNNQNKNNSNDPKKGFVNPDPKKDAPKVTEPKKDEIKADPKKTEAVRK</sequence>
<keyword evidence="3" id="KW-1185">Reference proteome</keyword>
<dbReference type="RefSeq" id="WP_014769223.1">
    <property type="nucleotide sequence ID" value="NC_018002.1"/>
</dbReference>
<gene>
    <name evidence="2" type="ordered locus">Sulba_1046</name>
</gene>
<feature type="region of interest" description="Disordered" evidence="1">
    <location>
        <begin position="1"/>
        <end position="49"/>
    </location>
</feature>
<evidence type="ECO:0000313" key="2">
    <source>
        <dbReference type="EMBL" id="AFL68344.1"/>
    </source>
</evidence>
<organism evidence="2 3">
    <name type="scientific">Sulfurospirillum barnesii (strain ATCC 700032 / DSM 10660 / SES-3)</name>
    <dbReference type="NCBI Taxonomy" id="760154"/>
    <lineage>
        <taxon>Bacteria</taxon>
        <taxon>Pseudomonadati</taxon>
        <taxon>Campylobacterota</taxon>
        <taxon>Epsilonproteobacteria</taxon>
        <taxon>Campylobacterales</taxon>
        <taxon>Sulfurospirillaceae</taxon>
        <taxon>Sulfurospirillum</taxon>
    </lineage>
</organism>
<dbReference type="EMBL" id="CP003333">
    <property type="protein sequence ID" value="AFL68344.1"/>
    <property type="molecule type" value="Genomic_DNA"/>
</dbReference>
<dbReference type="HOGENOM" id="CLU_3141485_0_0_7"/>